<proteinExistence type="predicted"/>
<dbReference type="AlphaFoldDB" id="A0A511B463"/>
<dbReference type="Pfam" id="PF14486">
    <property type="entry name" value="DUF4432"/>
    <property type="match status" value="1"/>
</dbReference>
<dbReference type="InterPro" id="IPR014718">
    <property type="entry name" value="GH-type_carb-bd"/>
</dbReference>
<reference evidence="1 2" key="1">
    <citation type="submission" date="2019-07" db="EMBL/GenBank/DDBJ databases">
        <title>Whole genome shotgun sequence of Gluconobacter kanchanaburiensis NBRC 103587.</title>
        <authorList>
            <person name="Hosoyama A."/>
            <person name="Uohara A."/>
            <person name="Ohji S."/>
            <person name="Ichikawa N."/>
        </authorList>
    </citation>
    <scope>NUCLEOTIDE SEQUENCE [LARGE SCALE GENOMIC DNA]</scope>
    <source>
        <strain evidence="1 2">NBRC 103587</strain>
    </source>
</reference>
<dbReference type="SUPFAM" id="SSF74650">
    <property type="entry name" value="Galactose mutarotase-like"/>
    <property type="match status" value="1"/>
</dbReference>
<dbReference type="RefSeq" id="WP_146858770.1">
    <property type="nucleotide sequence ID" value="NZ_BARK01000001.1"/>
</dbReference>
<dbReference type="Gene3D" id="2.70.98.10">
    <property type="match status" value="1"/>
</dbReference>
<dbReference type="Proteomes" id="UP000321079">
    <property type="component" value="Unassembled WGS sequence"/>
</dbReference>
<dbReference type="GO" id="GO:0003824">
    <property type="term" value="F:catalytic activity"/>
    <property type="evidence" value="ECO:0007669"/>
    <property type="project" value="InterPro"/>
</dbReference>
<accession>A0A511B463</accession>
<gene>
    <name evidence="1" type="ORF">GKA01_04250</name>
</gene>
<name>A0A511B463_9PROT</name>
<dbReference type="OrthoDB" id="146552at2"/>
<dbReference type="CDD" id="cd09269">
    <property type="entry name" value="deoxyribose_mutarotase"/>
    <property type="match status" value="1"/>
</dbReference>
<dbReference type="InterPro" id="IPR027839">
    <property type="entry name" value="DUF4432"/>
</dbReference>
<dbReference type="GO" id="GO:0005975">
    <property type="term" value="P:carbohydrate metabolic process"/>
    <property type="evidence" value="ECO:0007669"/>
    <property type="project" value="InterPro"/>
</dbReference>
<organism evidence="1 2">
    <name type="scientific">Gluconobacter kanchanaburiensis NBRC 103587</name>
    <dbReference type="NCBI Taxonomy" id="1307948"/>
    <lineage>
        <taxon>Bacteria</taxon>
        <taxon>Pseudomonadati</taxon>
        <taxon>Pseudomonadota</taxon>
        <taxon>Alphaproteobacteria</taxon>
        <taxon>Acetobacterales</taxon>
        <taxon>Acetobacteraceae</taxon>
        <taxon>Gluconobacter</taxon>
    </lineage>
</organism>
<evidence type="ECO:0000313" key="1">
    <source>
        <dbReference type="EMBL" id="GEK95228.1"/>
    </source>
</evidence>
<sequence length="364" mass="40056">MTIHIPLDRSTFGFEKRTLLRSGAFTVSGWTYPSGVIAVSLENERGGLIILPFMGQMIWSAVFDGQDLRMTSVFDQPVPSPTILGTYGCFMFHAGLLRNGCPGPDDTHPLHGEMPCARMDEAWLEISEDGSALTLGGIYRHVEGFGNRYDATPSVTLRAGEATFDIGMDVLNRGGKSMDLMYMAHANYAYVPDGTFVEPLGVGEIRVRTSVPAHVHPTDQWRDYIAKLARDPRLMRKLDSPAMYEPEIVSFLGDVGTDQGGNAHFFLRHPDGAAFYTRYAPEDFTHATRWVLHDPDYHVAGFVLPATCDPEGYLAESRKGNVRQLSPGQKASFSVHTGLLNAQEYDATLAGLDQETSSRNSTGN</sequence>
<protein>
    <submittedName>
        <fullName evidence="1">DUF4432 domain-containing protein</fullName>
    </submittedName>
</protein>
<comment type="caution">
    <text evidence="1">The sequence shown here is derived from an EMBL/GenBank/DDBJ whole genome shotgun (WGS) entry which is preliminary data.</text>
</comment>
<dbReference type="EMBL" id="BJVA01000002">
    <property type="protein sequence ID" value="GEK95228.1"/>
    <property type="molecule type" value="Genomic_DNA"/>
</dbReference>
<dbReference type="GO" id="GO:0030246">
    <property type="term" value="F:carbohydrate binding"/>
    <property type="evidence" value="ECO:0007669"/>
    <property type="project" value="InterPro"/>
</dbReference>
<evidence type="ECO:0000313" key="2">
    <source>
        <dbReference type="Proteomes" id="UP000321079"/>
    </source>
</evidence>
<dbReference type="InterPro" id="IPR011013">
    <property type="entry name" value="Gal_mutarotase_sf_dom"/>
</dbReference>
<keyword evidence="2" id="KW-1185">Reference proteome</keyword>